<evidence type="ECO:0000313" key="2">
    <source>
        <dbReference type="EMBL" id="QMW21835.1"/>
    </source>
</evidence>
<dbReference type="RefSeq" id="WP_182294681.1">
    <property type="nucleotide sequence ID" value="NZ_CP059851.1"/>
</dbReference>
<keyword evidence="1" id="KW-0812">Transmembrane</keyword>
<organism evidence="2 3">
    <name type="scientific">Sandaracinobacteroides saxicola</name>
    <dbReference type="NCBI Taxonomy" id="2759707"/>
    <lineage>
        <taxon>Bacteria</taxon>
        <taxon>Pseudomonadati</taxon>
        <taxon>Pseudomonadota</taxon>
        <taxon>Alphaproteobacteria</taxon>
        <taxon>Sphingomonadales</taxon>
        <taxon>Sphingosinicellaceae</taxon>
        <taxon>Sandaracinobacteroides</taxon>
    </lineage>
</organism>
<name>A0A7G5IEP3_9SPHN</name>
<dbReference type="AlphaFoldDB" id="A0A7G5IEP3"/>
<keyword evidence="3" id="KW-1185">Reference proteome</keyword>
<dbReference type="KEGG" id="sand:H3309_10555"/>
<accession>A0A7G5IEP3</accession>
<gene>
    <name evidence="2" type="ORF">H3309_10555</name>
</gene>
<evidence type="ECO:0000313" key="3">
    <source>
        <dbReference type="Proteomes" id="UP000515292"/>
    </source>
</evidence>
<sequence length="91" mass="10339">MRWYSILAIYLLFWSFTLFLVLPYGVKTAREVGQEEVPGQAPSAPANLSMPRKLLWTTLISALLFAVFYANFIFGWVGVDDIPGWRPSVAR</sequence>
<feature type="transmembrane region" description="Helical" evidence="1">
    <location>
        <begin position="54"/>
        <end position="77"/>
    </location>
</feature>
<protein>
    <submittedName>
        <fullName evidence="2">DUF1467 family protein</fullName>
    </submittedName>
</protein>
<dbReference type="EMBL" id="CP059851">
    <property type="protein sequence ID" value="QMW21835.1"/>
    <property type="molecule type" value="Genomic_DNA"/>
</dbReference>
<feature type="transmembrane region" description="Helical" evidence="1">
    <location>
        <begin position="6"/>
        <end position="26"/>
    </location>
</feature>
<keyword evidence="1" id="KW-0472">Membrane</keyword>
<keyword evidence="1" id="KW-1133">Transmembrane helix</keyword>
<dbReference type="Pfam" id="PF07330">
    <property type="entry name" value="DUF1467"/>
    <property type="match status" value="1"/>
</dbReference>
<dbReference type="Proteomes" id="UP000515292">
    <property type="component" value="Chromosome"/>
</dbReference>
<reference evidence="2 3" key="1">
    <citation type="submission" date="2020-07" db="EMBL/GenBank/DDBJ databases">
        <title>Complete genome sequence for Sandaracinobacter sp. M6.</title>
        <authorList>
            <person name="Tang Y."/>
            <person name="Liu Q."/>
            <person name="Guo Z."/>
            <person name="Lei P."/>
            <person name="Huang B."/>
        </authorList>
    </citation>
    <scope>NUCLEOTIDE SEQUENCE [LARGE SCALE GENOMIC DNA]</scope>
    <source>
        <strain evidence="2 3">M6</strain>
    </source>
</reference>
<dbReference type="InterPro" id="IPR009935">
    <property type="entry name" value="DUF1467"/>
</dbReference>
<evidence type="ECO:0000256" key="1">
    <source>
        <dbReference type="SAM" id="Phobius"/>
    </source>
</evidence>
<proteinExistence type="predicted"/>